<dbReference type="STRING" id="112090.W4GY07"/>
<evidence type="ECO:0000259" key="6">
    <source>
        <dbReference type="Pfam" id="PF00703"/>
    </source>
</evidence>
<evidence type="ECO:0000256" key="4">
    <source>
        <dbReference type="ARBA" id="ARBA00023180"/>
    </source>
</evidence>
<feature type="domain" description="Glycoside hydrolase family 2 immunoglobulin-like beta-sandwich" evidence="6">
    <location>
        <begin position="218"/>
        <end position="320"/>
    </location>
</feature>
<name>W4GY07_APHAT</name>
<dbReference type="PANTHER" id="PTHR43730:SF1">
    <property type="entry name" value="BETA-MANNOSIDASE"/>
    <property type="match status" value="1"/>
</dbReference>
<evidence type="ECO:0000259" key="7">
    <source>
        <dbReference type="Pfam" id="PF17753"/>
    </source>
</evidence>
<evidence type="ECO:0000256" key="5">
    <source>
        <dbReference type="ARBA" id="ARBA00023295"/>
    </source>
</evidence>
<dbReference type="InterPro" id="IPR017853">
    <property type="entry name" value="GH"/>
</dbReference>
<organism evidence="9">
    <name type="scientific">Aphanomyces astaci</name>
    <name type="common">Crayfish plague agent</name>
    <dbReference type="NCBI Taxonomy" id="112090"/>
    <lineage>
        <taxon>Eukaryota</taxon>
        <taxon>Sar</taxon>
        <taxon>Stramenopiles</taxon>
        <taxon>Oomycota</taxon>
        <taxon>Saprolegniomycetes</taxon>
        <taxon>Saprolegniales</taxon>
        <taxon>Verrucalvaceae</taxon>
        <taxon>Aphanomyces</taxon>
    </lineage>
</organism>
<keyword evidence="3" id="KW-0378">Hydrolase</keyword>
<dbReference type="Pfam" id="PF22666">
    <property type="entry name" value="Glyco_hydro_2_N2"/>
    <property type="match status" value="1"/>
</dbReference>
<feature type="domain" description="Beta-mannosidase Ig-fold" evidence="7">
    <location>
        <begin position="825"/>
        <end position="896"/>
    </location>
</feature>
<dbReference type="Gene3D" id="2.60.120.260">
    <property type="entry name" value="Galactose-binding domain-like"/>
    <property type="match status" value="1"/>
</dbReference>
<dbReference type="InterPro" id="IPR013783">
    <property type="entry name" value="Ig-like_fold"/>
</dbReference>
<dbReference type="SUPFAM" id="SSF49785">
    <property type="entry name" value="Galactose-binding domain-like"/>
    <property type="match status" value="1"/>
</dbReference>
<dbReference type="SUPFAM" id="SSF49303">
    <property type="entry name" value="beta-Galactosidase/glucuronidase domain"/>
    <property type="match status" value="1"/>
</dbReference>
<dbReference type="InterPro" id="IPR050887">
    <property type="entry name" value="Beta-mannosidase_GH2"/>
</dbReference>
<evidence type="ECO:0000256" key="1">
    <source>
        <dbReference type="ARBA" id="ARBA00000829"/>
    </source>
</evidence>
<evidence type="ECO:0000256" key="3">
    <source>
        <dbReference type="ARBA" id="ARBA00022801"/>
    </source>
</evidence>
<evidence type="ECO:0000313" key="9">
    <source>
        <dbReference type="EMBL" id="ETV84542.1"/>
    </source>
</evidence>
<reference evidence="9" key="1">
    <citation type="submission" date="2013-12" db="EMBL/GenBank/DDBJ databases">
        <title>The Genome Sequence of Aphanomyces astaci APO3.</title>
        <authorList>
            <consortium name="The Broad Institute Genomics Platform"/>
            <person name="Russ C."/>
            <person name="Tyler B."/>
            <person name="van West P."/>
            <person name="Dieguez-Uribeondo J."/>
            <person name="Young S.K."/>
            <person name="Zeng Q."/>
            <person name="Gargeya S."/>
            <person name="Fitzgerald M."/>
            <person name="Abouelleil A."/>
            <person name="Alvarado L."/>
            <person name="Chapman S.B."/>
            <person name="Gainer-Dewar J."/>
            <person name="Goldberg J."/>
            <person name="Griggs A."/>
            <person name="Gujja S."/>
            <person name="Hansen M."/>
            <person name="Howarth C."/>
            <person name="Imamovic A."/>
            <person name="Ireland A."/>
            <person name="Larimer J."/>
            <person name="McCowan C."/>
            <person name="Murphy C."/>
            <person name="Pearson M."/>
            <person name="Poon T.W."/>
            <person name="Priest M."/>
            <person name="Roberts A."/>
            <person name="Saif S."/>
            <person name="Shea T."/>
            <person name="Sykes S."/>
            <person name="Wortman J."/>
            <person name="Nusbaum C."/>
            <person name="Birren B."/>
        </authorList>
    </citation>
    <scope>NUCLEOTIDE SEQUENCE [LARGE SCALE GENOMIC DNA]</scope>
    <source>
        <strain evidence="9">APO3</strain>
    </source>
</reference>
<keyword evidence="5" id="KW-0326">Glycosidase</keyword>
<evidence type="ECO:0000259" key="8">
    <source>
        <dbReference type="Pfam" id="PF22666"/>
    </source>
</evidence>
<protein>
    <recommendedName>
        <fullName evidence="2">beta-mannosidase</fullName>
        <ecNumber evidence="2">3.2.1.25</ecNumber>
    </recommendedName>
</protein>
<accession>W4GY07</accession>
<dbReference type="GO" id="GO:0006516">
    <property type="term" value="P:glycoprotein catabolic process"/>
    <property type="evidence" value="ECO:0007669"/>
    <property type="project" value="TreeGrafter"/>
</dbReference>
<dbReference type="VEuPathDB" id="FungiDB:H257_03716"/>
<proteinExistence type="predicted"/>
<dbReference type="SUPFAM" id="SSF51445">
    <property type="entry name" value="(Trans)glycosidases"/>
    <property type="match status" value="1"/>
</dbReference>
<dbReference type="Pfam" id="PF00703">
    <property type="entry name" value="Glyco_hydro_2"/>
    <property type="match status" value="1"/>
</dbReference>
<dbReference type="InterPro" id="IPR041625">
    <property type="entry name" value="Beta-mannosidase_Ig"/>
</dbReference>
<dbReference type="InterPro" id="IPR008979">
    <property type="entry name" value="Galactose-bd-like_sf"/>
</dbReference>
<dbReference type="FunFam" id="3.20.20.80:FF:000050">
    <property type="entry name" value="Beta-mannosidase B"/>
    <property type="match status" value="1"/>
</dbReference>
<feature type="domain" description="Beta-mannosidase-like galactose-binding" evidence="8">
    <location>
        <begin position="43"/>
        <end position="199"/>
    </location>
</feature>
<dbReference type="GO" id="GO:0004567">
    <property type="term" value="F:beta-mannosidase activity"/>
    <property type="evidence" value="ECO:0007669"/>
    <property type="project" value="UniProtKB-EC"/>
</dbReference>
<dbReference type="InterPro" id="IPR006102">
    <property type="entry name" value="Ig-like_GH2"/>
</dbReference>
<dbReference type="PANTHER" id="PTHR43730">
    <property type="entry name" value="BETA-MANNOSIDASE"/>
    <property type="match status" value="1"/>
</dbReference>
<dbReference type="EMBL" id="KI913119">
    <property type="protein sequence ID" value="ETV84542.1"/>
    <property type="molecule type" value="Genomic_DNA"/>
</dbReference>
<sequence>MKWWAGLGVGVVCGAHVLPLQRWRFFNVADPMLLNHPHVDFMTTIPGTAHTHLRDARVIPDPVAGYNERRLQWVAMATWVYETSFTLTSSRADATLALDEVDGVASILVNDVVVATTANSFVSYSVNVSSFVRQGNNTVQVRFEPLLNYTRDQAARYPYILPATINPNTWAEPTQRVFLRKAGSDFGWDWGPAFLTSGLRGNVSVHWTDDHTTAIDCRIRDYTVDQHFPNATDFAVHVTVCLHLTGSNCLGVTAELSVDQHVVATSPLHRRHHVVLRHTLLAPTLWWPNGYGHPHLYAINMSLISTARGKIPRVVHTRLGRVGIRHVQLRQDDSLRSPSNRDAGASFYFQINRQPIVAQGANYVPLDAFYLPPVTAMAKRRHLLESARSAHMNMIRVWGGGRYEEDEFYEMCDEVGLMVWQELMFACGTYPRTRSFLESVASEVQGQLGRLQKFTSIVVWGGNNENEAMFDQFASGAFMPPRVAFNRDVAVVDYTKLFVDVVQPVVASLDPSRPFVDTSPSNGVYGSTPIYTKRWGNTSDVAYGDVHYYNVVDDCMAWQHLPRANFVSEFGFQSFPSHASLVQVTDATEDWASVAAMEKFLAFRQRSPNGTERMVHQVRMHFPVLLPTTTGKNPKTDVHRYIAQWVHITQLQQATCYDMAISTWRRWGVMGMLYWQLNDVWVGPSWSSIEVDGRWKPLHAIAKRAFEPVRSVTYVNGSMVHVTLVDDRRQRTTLSHVAVTAVLRALPHGQVVKAVGTWHATKSREDVWHQELIDLFSSSTCLPTTCMLDVTLDVRGANRDLTFFAPFKDLLVSPGACPVHARIASENATAIEIVVETSIAAAALFVTVAVMRGSREVVGQWSDNAFHLVPDDGSRRVWLRHIRPHAEVAPEEALRVTATCLQDMMPATNKVWQNTEPTSKLS</sequence>
<dbReference type="GO" id="GO:0005975">
    <property type="term" value="P:carbohydrate metabolic process"/>
    <property type="evidence" value="ECO:0007669"/>
    <property type="project" value="InterPro"/>
</dbReference>
<gene>
    <name evidence="9" type="ORF">H257_03716</name>
</gene>
<dbReference type="OrthoDB" id="2866996at2759"/>
<dbReference type="InterPro" id="IPR054593">
    <property type="entry name" value="Beta-mannosidase-like_N2"/>
</dbReference>
<keyword evidence="4" id="KW-0325">Glycoprotein</keyword>
<comment type="catalytic activity">
    <reaction evidence="1">
        <text>Hydrolysis of terminal, non-reducing beta-D-mannose residues in beta-D-mannosides.</text>
        <dbReference type="EC" id="3.2.1.25"/>
    </reaction>
</comment>
<dbReference type="Pfam" id="PF17753">
    <property type="entry name" value="Ig_mannosidase"/>
    <property type="match status" value="1"/>
</dbReference>
<evidence type="ECO:0000256" key="2">
    <source>
        <dbReference type="ARBA" id="ARBA00012754"/>
    </source>
</evidence>
<dbReference type="Gene3D" id="2.60.40.10">
    <property type="entry name" value="Immunoglobulins"/>
    <property type="match status" value="1"/>
</dbReference>
<dbReference type="GeneID" id="20805712"/>
<dbReference type="InterPro" id="IPR036156">
    <property type="entry name" value="Beta-gal/glucu_dom_sf"/>
</dbReference>
<dbReference type="RefSeq" id="XP_009826234.1">
    <property type="nucleotide sequence ID" value="XM_009827932.1"/>
</dbReference>
<dbReference type="EC" id="3.2.1.25" evidence="2"/>
<dbReference type="Gene3D" id="3.20.20.80">
    <property type="entry name" value="Glycosidases"/>
    <property type="match status" value="1"/>
</dbReference>
<dbReference type="AlphaFoldDB" id="W4GY07"/>